<evidence type="ECO:0000313" key="1">
    <source>
        <dbReference type="EMBL" id="MPY09536.1"/>
    </source>
</evidence>
<protein>
    <recommendedName>
        <fullName evidence="3">Fis family transcriptional regulator</fullName>
    </recommendedName>
</protein>
<evidence type="ECO:0008006" key="3">
    <source>
        <dbReference type="Google" id="ProtNLM"/>
    </source>
</evidence>
<name>A0A7X1TMG8_9MICC</name>
<reference evidence="2" key="1">
    <citation type="submission" date="2019-07" db="EMBL/GenBank/DDBJ databases">
        <title>Arthrobacter KR32 sp. nov., isolated from mountain cheese made of cows milk.</title>
        <authorList>
            <person name="Flegler A."/>
        </authorList>
    </citation>
    <scope>NUCLEOTIDE SEQUENCE [LARGE SCALE GENOMIC DNA]</scope>
    <source>
        <strain evidence="2">KR32</strain>
    </source>
</reference>
<dbReference type="AlphaFoldDB" id="A0A7X1TMG8"/>
<dbReference type="EMBL" id="VJXX01000001">
    <property type="protein sequence ID" value="MPY09536.1"/>
    <property type="molecule type" value="Genomic_DNA"/>
</dbReference>
<dbReference type="Proteomes" id="UP000326464">
    <property type="component" value="Unassembled WGS sequence"/>
</dbReference>
<dbReference type="RefSeq" id="WP_152811982.1">
    <property type="nucleotide sequence ID" value="NZ_VJXX01000001.1"/>
</dbReference>
<dbReference type="OrthoDB" id="3827359at2"/>
<proteinExistence type="predicted"/>
<sequence>MRWDALFTDLEAQLHSASVAHQEGEIRDRTRTEQSRVTMSQRLIGQVGRHLSISTRGGRTVSGLVTNVGSAWVSLVVEGRSVVVPFAAVQVLRDLDRAAGQPLKGVEARLGLGSVLRELSRDRSVVALWIGIPATHIIGVIERAGADFLELGLSGEDRRPSQGREILTIPFASIDTVDAAHSGA</sequence>
<comment type="caution">
    <text evidence="1">The sequence shown here is derived from an EMBL/GenBank/DDBJ whole genome shotgun (WGS) entry which is preliminary data.</text>
</comment>
<gene>
    <name evidence="1" type="ORF">FNH21_02165</name>
</gene>
<organism evidence="1 2">
    <name type="scientific">Arthrobacter bussei</name>
    <dbReference type="NCBI Taxonomy" id="2594179"/>
    <lineage>
        <taxon>Bacteria</taxon>
        <taxon>Bacillati</taxon>
        <taxon>Actinomycetota</taxon>
        <taxon>Actinomycetes</taxon>
        <taxon>Micrococcales</taxon>
        <taxon>Micrococcaceae</taxon>
        <taxon>Arthrobacter</taxon>
    </lineage>
</organism>
<keyword evidence="2" id="KW-1185">Reference proteome</keyword>
<evidence type="ECO:0000313" key="2">
    <source>
        <dbReference type="Proteomes" id="UP000326464"/>
    </source>
</evidence>
<accession>A0A7X1TMG8</accession>